<proteinExistence type="predicted"/>
<dbReference type="PROSITE" id="PS50815">
    <property type="entry name" value="HORMA"/>
    <property type="match status" value="1"/>
</dbReference>
<dbReference type="PANTHER" id="PTHR11842:SF10">
    <property type="entry name" value="MITOTIC SPINDLE ASSEMBLY CHECKPOINT PROTEIN MAD2B"/>
    <property type="match status" value="1"/>
</dbReference>
<evidence type="ECO:0000259" key="1">
    <source>
        <dbReference type="PROSITE" id="PS50815"/>
    </source>
</evidence>
<keyword evidence="3" id="KW-1185">Reference proteome</keyword>
<name>A0A835YLW3_9STRA</name>
<protein>
    <submittedName>
        <fullName evidence="2">HORMA domain protein</fullName>
    </submittedName>
</protein>
<feature type="domain" description="HORMA" evidence="1">
    <location>
        <begin position="27"/>
        <end position="213"/>
    </location>
</feature>
<dbReference type="Proteomes" id="UP000664859">
    <property type="component" value="Unassembled WGS sequence"/>
</dbReference>
<organism evidence="2 3">
    <name type="scientific">Tribonema minus</name>
    <dbReference type="NCBI Taxonomy" id="303371"/>
    <lineage>
        <taxon>Eukaryota</taxon>
        <taxon>Sar</taxon>
        <taxon>Stramenopiles</taxon>
        <taxon>Ochrophyta</taxon>
        <taxon>PX clade</taxon>
        <taxon>Xanthophyceae</taxon>
        <taxon>Tribonematales</taxon>
        <taxon>Tribonemataceae</taxon>
        <taxon>Tribonema</taxon>
    </lineage>
</organism>
<dbReference type="InterPro" id="IPR036570">
    <property type="entry name" value="HORMA_dom_sf"/>
</dbReference>
<dbReference type="EMBL" id="JAFCMP010000523">
    <property type="protein sequence ID" value="KAG5177629.1"/>
    <property type="molecule type" value="Genomic_DNA"/>
</dbReference>
<evidence type="ECO:0000313" key="3">
    <source>
        <dbReference type="Proteomes" id="UP000664859"/>
    </source>
</evidence>
<dbReference type="Gene3D" id="3.30.900.10">
    <property type="entry name" value="HORMA domain"/>
    <property type="match status" value="1"/>
</dbReference>
<sequence length="222" mass="24405">MDLMDQQAENGGFPDYRRGSVERDAAELRADVLLEFLEAAIHTTLHARGMFERRRAYEVPVWMSRHPELNEYIAQALANARPLLVERLLHRVYLCFKRENGAIEESFVFELQESDDAPAGPITLDAVTELEAHLRAVLVKINMSGAALPSREGCTFSLLIGCAGAGAATARAAAAAGDKWLVSDAQDGRPAGELRVVPVRSVRVPHFRLQAYALVAAPEEEL</sequence>
<reference evidence="2" key="1">
    <citation type="submission" date="2021-02" db="EMBL/GenBank/DDBJ databases">
        <title>First Annotated Genome of the Yellow-green Alga Tribonema minus.</title>
        <authorList>
            <person name="Mahan K.M."/>
        </authorList>
    </citation>
    <scope>NUCLEOTIDE SEQUENCE</scope>
    <source>
        <strain evidence="2">UTEX B ZZ1240</strain>
    </source>
</reference>
<evidence type="ECO:0000313" key="2">
    <source>
        <dbReference type="EMBL" id="KAG5177629.1"/>
    </source>
</evidence>
<dbReference type="PANTHER" id="PTHR11842">
    <property type="entry name" value="MITOTIC SPINDLE ASSEMBLY CHECKPOINT PROTEIN MAD2"/>
    <property type="match status" value="1"/>
</dbReference>
<dbReference type="InterPro" id="IPR003511">
    <property type="entry name" value="HORMA_dom"/>
</dbReference>
<gene>
    <name evidence="2" type="ORF">JKP88DRAFT_281796</name>
</gene>
<dbReference type="GO" id="GO:0016035">
    <property type="term" value="C:zeta DNA polymerase complex"/>
    <property type="evidence" value="ECO:0007669"/>
    <property type="project" value="TreeGrafter"/>
</dbReference>
<dbReference type="AlphaFoldDB" id="A0A835YLW3"/>
<accession>A0A835YLW3</accession>
<dbReference type="SUPFAM" id="SSF56019">
    <property type="entry name" value="The spindle assembly checkpoint protein mad2"/>
    <property type="match status" value="1"/>
</dbReference>
<comment type="caution">
    <text evidence="2">The sequence shown here is derived from an EMBL/GenBank/DDBJ whole genome shotgun (WGS) entry which is preliminary data.</text>
</comment>
<dbReference type="OrthoDB" id="21254at2759"/>
<dbReference type="InterPro" id="IPR045091">
    <property type="entry name" value="Mad2-like"/>
</dbReference>